<dbReference type="eggNOG" id="COG0778">
    <property type="taxonomic scope" value="Bacteria"/>
</dbReference>
<dbReference type="GO" id="GO:0016491">
    <property type="term" value="F:oxidoreductase activity"/>
    <property type="evidence" value="ECO:0007669"/>
    <property type="project" value="UniProtKB-KW"/>
</dbReference>
<dbReference type="Pfam" id="PF00881">
    <property type="entry name" value="Nitroreductase"/>
    <property type="match status" value="1"/>
</dbReference>
<dbReference type="STRING" id="857087.Metme_1306"/>
<dbReference type="CDD" id="cd02137">
    <property type="entry name" value="MhqN-like"/>
    <property type="match status" value="1"/>
</dbReference>
<feature type="domain" description="Nitroreductase" evidence="3">
    <location>
        <begin position="7"/>
        <end position="177"/>
    </location>
</feature>
<dbReference type="Proteomes" id="UP000008888">
    <property type="component" value="Chromosome"/>
</dbReference>
<reference evidence="5" key="3">
    <citation type="submission" date="2011-05" db="EMBL/GenBank/DDBJ databases">
        <title>Complete sequence of Methylomonas methanica MC09.</title>
        <authorList>
            <consortium name="US DOE Joint Genome Institute"/>
            <person name="Lucas S."/>
            <person name="Han J."/>
            <person name="Lapidus A."/>
            <person name="Cheng J.-F."/>
            <person name="Goodwin L."/>
            <person name="Pitluck S."/>
            <person name="Peters L."/>
            <person name="Mikhailova N."/>
            <person name="Teshima H."/>
            <person name="Han C."/>
            <person name="Tapia R."/>
            <person name="Land M."/>
            <person name="Hauser L."/>
            <person name="Kyrpides N."/>
            <person name="Ivanova N."/>
            <person name="Pagani I."/>
            <person name="Stein L."/>
            <person name="Woyke T."/>
        </authorList>
    </citation>
    <scope>NUCLEOTIDE SEQUENCE [LARGE SCALE GENOMIC DNA]</scope>
    <source>
        <strain evidence="5">MC09</strain>
    </source>
</reference>
<dbReference type="SUPFAM" id="SSF55469">
    <property type="entry name" value="FMN-dependent nitroreductase-like"/>
    <property type="match status" value="1"/>
</dbReference>
<gene>
    <name evidence="4" type="ordered locus">Metme_1306</name>
</gene>
<evidence type="ECO:0000313" key="5">
    <source>
        <dbReference type="Proteomes" id="UP000008888"/>
    </source>
</evidence>
<evidence type="ECO:0000259" key="3">
    <source>
        <dbReference type="Pfam" id="PF00881"/>
    </source>
</evidence>
<reference key="2">
    <citation type="submission" date="2011-05" db="EMBL/GenBank/DDBJ databases">
        <title>Complete genome sequence of the aerobic marine methanotroph Methylomonas methanica MC09.</title>
        <authorList>
            <person name="Boden R."/>
            <person name="Cunliffe M."/>
            <person name="Scanlan J."/>
            <person name="Moussard H."/>
            <person name="Kits K.D."/>
            <person name="Klotz M."/>
            <person name="Jetten M."/>
            <person name="Vuilleumier S."/>
            <person name="Han J."/>
            <person name="Peters L."/>
            <person name="Mikhailova N."/>
            <person name="Teshima H."/>
            <person name="Tapia R."/>
            <person name="Kyrpides N."/>
            <person name="Ivanova N."/>
            <person name="Pagani I."/>
            <person name="Cheng J.-F."/>
            <person name="Goodwin L."/>
            <person name="Han C."/>
            <person name="Hauser L."/>
            <person name="Land M."/>
            <person name="Lapidus A."/>
            <person name="Lucas S."/>
            <person name="Pitluck S."/>
            <person name="Woyke T."/>
            <person name="Stein L.Y."/>
            <person name="Murrell C."/>
        </authorList>
    </citation>
    <scope>NUCLEOTIDE SEQUENCE</scope>
    <source>
        <strain>MC09</strain>
    </source>
</reference>
<keyword evidence="5" id="KW-1185">Reference proteome</keyword>
<sequence length="203" mass="22965">MDTQLAIQSRRAVKQFDPQHRLSEQEVESLISLAMLSPTAFNIQHWRFVIVRDPALRQQIRQAAWNQAQVTDASLLVILCADLKAWQRQPERYWRNAPQAAQDFLLPAIHDYYHGKPQVERDEAMRSCGMAAQTLMLSAKAMGYDSCPMDGFDFAEVGKLIRLPADHVISMFVAIGKALQSAQPRGGQLAQQEVVITDRFDSL</sequence>
<evidence type="ECO:0000313" key="4">
    <source>
        <dbReference type="EMBL" id="AEF99732.1"/>
    </source>
</evidence>
<proteinExistence type="inferred from homology"/>
<name>F9ZXC2_METMM</name>
<evidence type="ECO:0000256" key="2">
    <source>
        <dbReference type="ARBA" id="ARBA00023002"/>
    </source>
</evidence>
<dbReference type="EMBL" id="CP002738">
    <property type="protein sequence ID" value="AEF99732.1"/>
    <property type="molecule type" value="Genomic_DNA"/>
</dbReference>
<keyword evidence="2" id="KW-0560">Oxidoreductase</keyword>
<evidence type="ECO:0000256" key="1">
    <source>
        <dbReference type="ARBA" id="ARBA00007118"/>
    </source>
</evidence>
<reference evidence="4 5" key="1">
    <citation type="journal article" date="2011" name="J. Bacteriol.">
        <title>Complete Genome Sequence of the Aerobic Marine Methanotroph Methylomonas methanica MC09.</title>
        <authorList>
            <person name="Boden R."/>
            <person name="Cunliffe M."/>
            <person name="Scanlan J."/>
            <person name="Moussard H."/>
            <person name="Kits K.D."/>
            <person name="Klotz M.G."/>
            <person name="Jetten M.S."/>
            <person name="Vuilleumier S."/>
            <person name="Han J."/>
            <person name="Peters L."/>
            <person name="Mikhailova N."/>
            <person name="Teshima H."/>
            <person name="Tapia R."/>
            <person name="Kyrpides N."/>
            <person name="Ivanova N."/>
            <person name="Pagani I."/>
            <person name="Cheng J.F."/>
            <person name="Goodwin L."/>
            <person name="Han C."/>
            <person name="Hauser L."/>
            <person name="Land M.L."/>
            <person name="Lapidus A."/>
            <person name="Lucas S."/>
            <person name="Pitluck S."/>
            <person name="Woyke T."/>
            <person name="Stein L."/>
            <person name="Murrell J.C."/>
        </authorList>
    </citation>
    <scope>NUCLEOTIDE SEQUENCE [LARGE SCALE GENOMIC DNA]</scope>
    <source>
        <strain evidence="4 5">MC09</strain>
    </source>
</reference>
<organism evidence="4 5">
    <name type="scientific">Methylomonas methanica (strain DSM 25384 / MC09)</name>
    <dbReference type="NCBI Taxonomy" id="857087"/>
    <lineage>
        <taxon>Bacteria</taxon>
        <taxon>Pseudomonadati</taxon>
        <taxon>Pseudomonadota</taxon>
        <taxon>Gammaproteobacteria</taxon>
        <taxon>Methylococcales</taxon>
        <taxon>Methylococcaceae</taxon>
        <taxon>Methylomonas</taxon>
    </lineage>
</organism>
<dbReference type="PANTHER" id="PTHR43673">
    <property type="entry name" value="NAD(P)H NITROREDUCTASE YDGI-RELATED"/>
    <property type="match status" value="1"/>
</dbReference>
<accession>F9ZXC2</accession>
<protein>
    <submittedName>
        <fullName evidence="4">Nitroreductase</fullName>
    </submittedName>
</protein>
<dbReference type="Gene3D" id="3.40.109.10">
    <property type="entry name" value="NADH Oxidase"/>
    <property type="match status" value="1"/>
</dbReference>
<dbReference type="InterPro" id="IPR000415">
    <property type="entry name" value="Nitroreductase-like"/>
</dbReference>
<dbReference type="PANTHER" id="PTHR43673:SF12">
    <property type="entry name" value="PROTEIN DRGA"/>
    <property type="match status" value="1"/>
</dbReference>
<comment type="similarity">
    <text evidence="1">Belongs to the nitroreductase family.</text>
</comment>
<dbReference type="InterPro" id="IPR029479">
    <property type="entry name" value="Nitroreductase"/>
</dbReference>
<dbReference type="KEGG" id="mmt:Metme_1306"/>
<dbReference type="RefSeq" id="WP_013817993.1">
    <property type="nucleotide sequence ID" value="NC_015572.1"/>
</dbReference>
<dbReference type="AlphaFoldDB" id="F9ZXC2"/>
<dbReference type="HOGENOM" id="CLU_070764_4_2_6"/>
<dbReference type="OrthoDB" id="9809288at2"/>